<evidence type="ECO:0000313" key="3">
    <source>
        <dbReference type="Proteomes" id="UP000004200"/>
    </source>
</evidence>
<dbReference type="Proteomes" id="UP000004200">
    <property type="component" value="Unassembled WGS sequence"/>
</dbReference>
<dbReference type="RefSeq" id="WP_007042902.1">
    <property type="nucleotide sequence ID" value="NZ_AFWT01000050.1"/>
</dbReference>
<organism evidence="2 3">
    <name type="scientific">Thiorhodococcus drewsii AZ1</name>
    <dbReference type="NCBI Taxonomy" id="765913"/>
    <lineage>
        <taxon>Bacteria</taxon>
        <taxon>Pseudomonadati</taxon>
        <taxon>Pseudomonadota</taxon>
        <taxon>Gammaproteobacteria</taxon>
        <taxon>Chromatiales</taxon>
        <taxon>Chromatiaceae</taxon>
        <taxon>Thiorhodococcus</taxon>
    </lineage>
</organism>
<name>G2E7C6_9GAMM</name>
<accession>G2E7C6</accession>
<dbReference type="STRING" id="765913.ThidrDRAFT_4189"/>
<feature type="non-terminal residue" evidence="2">
    <location>
        <position position="250"/>
    </location>
</feature>
<dbReference type="Gene3D" id="2.60.120.1440">
    <property type="match status" value="1"/>
</dbReference>
<dbReference type="PANTHER" id="PTHR38731">
    <property type="entry name" value="LIPL45-RELATED LIPOPROTEIN-RELATED"/>
    <property type="match status" value="1"/>
</dbReference>
<dbReference type="PANTHER" id="PTHR38731:SF3">
    <property type="entry name" value="BLL6125 PROTEIN"/>
    <property type="match status" value="1"/>
</dbReference>
<gene>
    <name evidence="2" type="ORF">ThidrDRAFT_4189</name>
</gene>
<dbReference type="eggNOG" id="COG3712">
    <property type="taxonomic scope" value="Bacteria"/>
</dbReference>
<dbReference type="EMBL" id="AFWT01000050">
    <property type="protein sequence ID" value="EGV27965.1"/>
    <property type="molecule type" value="Genomic_DNA"/>
</dbReference>
<sequence length="250" mass="26682">MIAVPRALTALSERRREERGAARLLPPLLGAGLLLLIAAAEGIAAAGCADSTARLVSAEGSVSRREGSTGPWTPVSPGAGLCEGDTLRTGRNSRAAVRFVAADTQIRLDQSTTLRILPPDSASSDGHLDLIEGAARFFSRVKRRLHIDTPFANALVDGTELLVRVDPERTRVDLFEGSLLVANARGQLRLSAGQGASAGRGEAPRLYRLLDPKDAVQWAISYEPMLSALLWSRQDAGDGAASERLREARR</sequence>
<dbReference type="InterPro" id="IPR006860">
    <property type="entry name" value="FecR"/>
</dbReference>
<dbReference type="Pfam" id="PF04773">
    <property type="entry name" value="FecR"/>
    <property type="match status" value="1"/>
</dbReference>
<comment type="caution">
    <text evidence="2">The sequence shown here is derived from an EMBL/GenBank/DDBJ whole genome shotgun (WGS) entry which is preliminary data.</text>
</comment>
<dbReference type="AlphaFoldDB" id="G2E7C6"/>
<protein>
    <submittedName>
        <fullName evidence="2">FecR protein</fullName>
    </submittedName>
</protein>
<keyword evidence="3" id="KW-1185">Reference proteome</keyword>
<proteinExistence type="predicted"/>
<evidence type="ECO:0000313" key="2">
    <source>
        <dbReference type="EMBL" id="EGV27965.1"/>
    </source>
</evidence>
<feature type="domain" description="FecR protein" evidence="1">
    <location>
        <begin position="85"/>
        <end position="178"/>
    </location>
</feature>
<evidence type="ECO:0000259" key="1">
    <source>
        <dbReference type="Pfam" id="PF04773"/>
    </source>
</evidence>
<reference evidence="2 3" key="1">
    <citation type="submission" date="2011-06" db="EMBL/GenBank/DDBJ databases">
        <title>The draft genome of Thiorhodococcus drewsii AZ1.</title>
        <authorList>
            <consortium name="US DOE Joint Genome Institute (JGI-PGF)"/>
            <person name="Lucas S."/>
            <person name="Han J."/>
            <person name="Lapidus A."/>
            <person name="Cheng J.-F."/>
            <person name="Goodwin L."/>
            <person name="Pitluck S."/>
            <person name="Peters L."/>
            <person name="Land M.L."/>
            <person name="Hauser L."/>
            <person name="Vogl K."/>
            <person name="Liu Z."/>
            <person name="Imhoff J."/>
            <person name="Thiel V."/>
            <person name="Frigaard N.-U."/>
            <person name="Bryant D.A."/>
            <person name="Woyke T.J."/>
        </authorList>
    </citation>
    <scope>NUCLEOTIDE SEQUENCE [LARGE SCALE GENOMIC DNA]</scope>
    <source>
        <strain evidence="2 3">AZ1</strain>
    </source>
</reference>